<sequence>MMFDFWIHLLKQSVADSEHPNLTVSSIQVTDAETIKEPISVSEVKDTRLAFSSSAGPDGVTVKNWNKVPDRCKCKLFSTWLIVGKVPNYILDSRTIFLAKKPNSISPADARPLSIASVVLKHYHKILAKRLGKQLFPILDPSQLGSTLWTELLRRLVN</sequence>
<evidence type="ECO:0000313" key="2">
    <source>
        <dbReference type="Proteomes" id="UP000499080"/>
    </source>
</evidence>
<keyword evidence="2" id="KW-1185">Reference proteome</keyword>
<name>A0A4Y2QWP1_ARAVE</name>
<organism evidence="1 2">
    <name type="scientific">Araneus ventricosus</name>
    <name type="common">Orbweaver spider</name>
    <name type="synonym">Epeira ventricosa</name>
    <dbReference type="NCBI Taxonomy" id="182803"/>
    <lineage>
        <taxon>Eukaryota</taxon>
        <taxon>Metazoa</taxon>
        <taxon>Ecdysozoa</taxon>
        <taxon>Arthropoda</taxon>
        <taxon>Chelicerata</taxon>
        <taxon>Arachnida</taxon>
        <taxon>Araneae</taxon>
        <taxon>Araneomorphae</taxon>
        <taxon>Entelegynae</taxon>
        <taxon>Araneoidea</taxon>
        <taxon>Araneidae</taxon>
        <taxon>Araneus</taxon>
    </lineage>
</organism>
<accession>A0A4Y2QWP1</accession>
<dbReference type="EMBL" id="BGPR01015038">
    <property type="protein sequence ID" value="GBN67768.1"/>
    <property type="molecule type" value="Genomic_DNA"/>
</dbReference>
<comment type="caution">
    <text evidence="1">The sequence shown here is derived from an EMBL/GenBank/DDBJ whole genome shotgun (WGS) entry which is preliminary data.</text>
</comment>
<dbReference type="AlphaFoldDB" id="A0A4Y2QWP1"/>
<evidence type="ECO:0000313" key="1">
    <source>
        <dbReference type="EMBL" id="GBN67768.1"/>
    </source>
</evidence>
<proteinExistence type="predicted"/>
<gene>
    <name evidence="1" type="primary">PO21_20</name>
    <name evidence="1" type="ORF">AVEN_100166_1</name>
</gene>
<protein>
    <submittedName>
        <fullName evidence="1">Retrovirus-related Pol polyprotein from type-1 retrotransposable element R2</fullName>
    </submittedName>
</protein>
<reference evidence="1 2" key="1">
    <citation type="journal article" date="2019" name="Sci. Rep.">
        <title>Orb-weaving spider Araneus ventricosus genome elucidates the spidroin gene catalogue.</title>
        <authorList>
            <person name="Kono N."/>
            <person name="Nakamura H."/>
            <person name="Ohtoshi R."/>
            <person name="Moran D.A.P."/>
            <person name="Shinohara A."/>
            <person name="Yoshida Y."/>
            <person name="Fujiwara M."/>
            <person name="Mori M."/>
            <person name="Tomita M."/>
            <person name="Arakawa K."/>
        </authorList>
    </citation>
    <scope>NUCLEOTIDE SEQUENCE [LARGE SCALE GENOMIC DNA]</scope>
</reference>
<dbReference type="Proteomes" id="UP000499080">
    <property type="component" value="Unassembled WGS sequence"/>
</dbReference>
<dbReference type="OrthoDB" id="8197512at2759"/>